<keyword evidence="2" id="KW-1185">Reference proteome</keyword>
<dbReference type="EMBL" id="AYRZ02000007">
    <property type="protein sequence ID" value="PHT77386.1"/>
    <property type="molecule type" value="Genomic_DNA"/>
</dbReference>
<accession>A0A2G2Z5V4</accession>
<reference evidence="1 2" key="1">
    <citation type="journal article" date="2014" name="Nat. Genet.">
        <title>Genome sequence of the hot pepper provides insights into the evolution of pungency in Capsicum species.</title>
        <authorList>
            <person name="Kim S."/>
            <person name="Park M."/>
            <person name="Yeom S.I."/>
            <person name="Kim Y.M."/>
            <person name="Lee J.M."/>
            <person name="Lee H.A."/>
            <person name="Seo E."/>
            <person name="Choi J."/>
            <person name="Cheong K."/>
            <person name="Kim K.T."/>
            <person name="Jung K."/>
            <person name="Lee G.W."/>
            <person name="Oh S.K."/>
            <person name="Bae C."/>
            <person name="Kim S.B."/>
            <person name="Lee H.Y."/>
            <person name="Kim S.Y."/>
            <person name="Kim M.S."/>
            <person name="Kang B.C."/>
            <person name="Jo Y.D."/>
            <person name="Yang H.B."/>
            <person name="Jeong H.J."/>
            <person name="Kang W.H."/>
            <person name="Kwon J.K."/>
            <person name="Shin C."/>
            <person name="Lim J.Y."/>
            <person name="Park J.H."/>
            <person name="Huh J.H."/>
            <person name="Kim J.S."/>
            <person name="Kim B.D."/>
            <person name="Cohen O."/>
            <person name="Paran I."/>
            <person name="Suh M.C."/>
            <person name="Lee S.B."/>
            <person name="Kim Y.K."/>
            <person name="Shin Y."/>
            <person name="Noh S.J."/>
            <person name="Park J."/>
            <person name="Seo Y.S."/>
            <person name="Kwon S.Y."/>
            <person name="Kim H.A."/>
            <person name="Park J.M."/>
            <person name="Kim H.J."/>
            <person name="Choi S.B."/>
            <person name="Bosland P.W."/>
            <person name="Reeves G."/>
            <person name="Jo S.H."/>
            <person name="Lee B.W."/>
            <person name="Cho H.T."/>
            <person name="Choi H.S."/>
            <person name="Lee M.S."/>
            <person name="Yu Y."/>
            <person name="Do Choi Y."/>
            <person name="Park B.S."/>
            <person name="van Deynze A."/>
            <person name="Ashrafi H."/>
            <person name="Hill T."/>
            <person name="Kim W.T."/>
            <person name="Pai H.S."/>
            <person name="Ahn H.K."/>
            <person name="Yeam I."/>
            <person name="Giovannoni J.J."/>
            <person name="Rose J.K."/>
            <person name="Sorensen I."/>
            <person name="Lee S.J."/>
            <person name="Kim R.W."/>
            <person name="Choi I.Y."/>
            <person name="Choi B.S."/>
            <person name="Lim J.S."/>
            <person name="Lee Y.H."/>
            <person name="Choi D."/>
        </authorList>
    </citation>
    <scope>NUCLEOTIDE SEQUENCE [LARGE SCALE GENOMIC DNA]</scope>
    <source>
        <strain evidence="2">cv. CM334</strain>
    </source>
</reference>
<dbReference type="PANTHER" id="PTHR31662">
    <property type="entry name" value="BNAANNG10740D PROTEIN-RELATED"/>
    <property type="match status" value="1"/>
</dbReference>
<sequence>MKNVFSKAEEKGKCPMPESYELKTINVPTISNFEQGRKSENELKTEDDYDDNQDLAILKYIYHYHSNHGVVPYLPYSEKFLDYIETSIPNLKCRGQELETKILRLEQHFLTVLNMAARTGYYPELIHPISQQIFFLCMALWS</sequence>
<dbReference type="InterPro" id="IPR007592">
    <property type="entry name" value="GEBP"/>
</dbReference>
<dbReference type="Proteomes" id="UP000222542">
    <property type="component" value="Unassembled WGS sequence"/>
</dbReference>
<gene>
    <name evidence="1" type="ORF">T459_20908</name>
</gene>
<dbReference type="PANTHER" id="PTHR31662:SF80">
    <property type="match status" value="1"/>
</dbReference>
<dbReference type="GO" id="GO:0006355">
    <property type="term" value="P:regulation of DNA-templated transcription"/>
    <property type="evidence" value="ECO:0007669"/>
    <property type="project" value="InterPro"/>
</dbReference>
<comment type="caution">
    <text evidence="1">The sequence shown here is derived from an EMBL/GenBank/DDBJ whole genome shotgun (WGS) entry which is preliminary data.</text>
</comment>
<dbReference type="Gramene" id="PHT77386">
    <property type="protein sequence ID" value="PHT77386"/>
    <property type="gene ID" value="T459_20908"/>
</dbReference>
<protein>
    <submittedName>
        <fullName evidence="1">Uncharacterized protein</fullName>
    </submittedName>
</protein>
<dbReference type="AlphaFoldDB" id="A0A2G2Z5V4"/>
<name>A0A2G2Z5V4_CAPAN</name>
<organism evidence="1 2">
    <name type="scientific">Capsicum annuum</name>
    <name type="common">Capsicum pepper</name>
    <dbReference type="NCBI Taxonomy" id="4072"/>
    <lineage>
        <taxon>Eukaryota</taxon>
        <taxon>Viridiplantae</taxon>
        <taxon>Streptophyta</taxon>
        <taxon>Embryophyta</taxon>
        <taxon>Tracheophyta</taxon>
        <taxon>Spermatophyta</taxon>
        <taxon>Magnoliopsida</taxon>
        <taxon>eudicotyledons</taxon>
        <taxon>Gunneridae</taxon>
        <taxon>Pentapetalae</taxon>
        <taxon>asterids</taxon>
        <taxon>lamiids</taxon>
        <taxon>Solanales</taxon>
        <taxon>Solanaceae</taxon>
        <taxon>Solanoideae</taxon>
        <taxon>Capsiceae</taxon>
        <taxon>Capsicum</taxon>
    </lineage>
</organism>
<dbReference type="GO" id="GO:0005634">
    <property type="term" value="C:nucleus"/>
    <property type="evidence" value="ECO:0000318"/>
    <property type="project" value="GO_Central"/>
</dbReference>
<evidence type="ECO:0000313" key="2">
    <source>
        <dbReference type="Proteomes" id="UP000222542"/>
    </source>
</evidence>
<reference evidence="1 2" key="2">
    <citation type="journal article" date="2017" name="Genome Biol.">
        <title>New reference genome sequences of hot pepper reveal the massive evolution of plant disease-resistance genes by retroduplication.</title>
        <authorList>
            <person name="Kim S."/>
            <person name="Park J."/>
            <person name="Yeom S.I."/>
            <person name="Kim Y.M."/>
            <person name="Seo E."/>
            <person name="Kim K.T."/>
            <person name="Kim M.S."/>
            <person name="Lee J.M."/>
            <person name="Cheong K."/>
            <person name="Shin H.S."/>
            <person name="Kim S.B."/>
            <person name="Han K."/>
            <person name="Lee J."/>
            <person name="Park M."/>
            <person name="Lee H.A."/>
            <person name="Lee H.Y."/>
            <person name="Lee Y."/>
            <person name="Oh S."/>
            <person name="Lee J.H."/>
            <person name="Choi E."/>
            <person name="Choi E."/>
            <person name="Lee S.E."/>
            <person name="Jeon J."/>
            <person name="Kim H."/>
            <person name="Choi G."/>
            <person name="Song H."/>
            <person name="Lee J."/>
            <person name="Lee S.C."/>
            <person name="Kwon J.K."/>
            <person name="Lee H.Y."/>
            <person name="Koo N."/>
            <person name="Hong Y."/>
            <person name="Kim R.W."/>
            <person name="Kang W.H."/>
            <person name="Huh J.H."/>
            <person name="Kang B.C."/>
            <person name="Yang T.J."/>
            <person name="Lee Y.H."/>
            <person name="Bennetzen J.L."/>
            <person name="Choi D."/>
        </authorList>
    </citation>
    <scope>NUCLEOTIDE SEQUENCE [LARGE SCALE GENOMIC DNA]</scope>
    <source>
        <strain evidence="2">cv. CM334</strain>
    </source>
</reference>
<evidence type="ECO:0000313" key="1">
    <source>
        <dbReference type="EMBL" id="PHT77386.1"/>
    </source>
</evidence>
<proteinExistence type="predicted"/>